<feature type="transmembrane region" description="Helical" evidence="1">
    <location>
        <begin position="39"/>
        <end position="62"/>
    </location>
</feature>
<comment type="caution">
    <text evidence="2">The sequence shown here is derived from an EMBL/GenBank/DDBJ whole genome shotgun (WGS) entry which is preliminary data.</text>
</comment>
<evidence type="ECO:0000256" key="1">
    <source>
        <dbReference type="SAM" id="Phobius"/>
    </source>
</evidence>
<keyword evidence="1" id="KW-1133">Transmembrane helix</keyword>
<organism evidence="2 3">
    <name type="scientific">Diaphorobacter nitroreducens</name>
    <dbReference type="NCBI Taxonomy" id="164759"/>
    <lineage>
        <taxon>Bacteria</taxon>
        <taxon>Pseudomonadati</taxon>
        <taxon>Pseudomonadota</taxon>
        <taxon>Betaproteobacteria</taxon>
        <taxon>Burkholderiales</taxon>
        <taxon>Comamonadaceae</taxon>
        <taxon>Diaphorobacter</taxon>
    </lineage>
</organism>
<feature type="transmembrane region" description="Helical" evidence="1">
    <location>
        <begin position="12"/>
        <end position="33"/>
    </location>
</feature>
<reference evidence="2 3" key="1">
    <citation type="submission" date="2018-11" db="EMBL/GenBank/DDBJ databases">
        <title>Genomic Encyclopedia of Type Strains, Phase IV (KMG-IV): sequencing the most valuable type-strain genomes for metagenomic binning, comparative biology and taxonomic classification.</title>
        <authorList>
            <person name="Goeker M."/>
        </authorList>
    </citation>
    <scope>NUCLEOTIDE SEQUENCE [LARGE SCALE GENOMIC DNA]</scope>
    <source>
        <strain evidence="2 3">DSM 15985</strain>
    </source>
</reference>
<evidence type="ECO:0000313" key="2">
    <source>
        <dbReference type="EMBL" id="ROR39287.1"/>
    </source>
</evidence>
<evidence type="ECO:0000313" key="3">
    <source>
        <dbReference type="Proteomes" id="UP000271868"/>
    </source>
</evidence>
<accession>A0AAX1WQN2</accession>
<proteinExistence type="predicted"/>
<feature type="transmembrane region" description="Helical" evidence="1">
    <location>
        <begin position="74"/>
        <end position="91"/>
    </location>
</feature>
<gene>
    <name evidence="2" type="ORF">EDC60_3341</name>
</gene>
<dbReference type="EMBL" id="RJVL01000009">
    <property type="protein sequence ID" value="ROR39287.1"/>
    <property type="molecule type" value="Genomic_DNA"/>
</dbReference>
<keyword evidence="3" id="KW-1185">Reference proteome</keyword>
<sequence length="126" mass="13859">MNRYQDILPPLWSTVALTVATLVTNWVWAAWFAETDGTGLMALMIASLFFWPVMLILIYLALAHTLRFCEDYGFLRMAVVVGVAVVGTAIFGVPGPWNLLICAVTAVTVGIQIRRAAQDDADLEDL</sequence>
<dbReference type="Proteomes" id="UP000271868">
    <property type="component" value="Unassembled WGS sequence"/>
</dbReference>
<dbReference type="RefSeq" id="WP_123676796.1">
    <property type="nucleotide sequence ID" value="NZ_DALYZY010000077.1"/>
</dbReference>
<name>A0AAX1WQN2_9BURK</name>
<keyword evidence="1" id="KW-0472">Membrane</keyword>
<protein>
    <recommendedName>
        <fullName evidence="4">SPW repeat-containing protein</fullName>
    </recommendedName>
</protein>
<evidence type="ECO:0008006" key="4">
    <source>
        <dbReference type="Google" id="ProtNLM"/>
    </source>
</evidence>
<dbReference type="AlphaFoldDB" id="A0AAX1WQN2"/>
<keyword evidence="1" id="KW-0812">Transmembrane</keyword>